<gene>
    <name evidence="2" type="ORF">SCA03_08150</name>
</gene>
<evidence type="ECO:0000256" key="1">
    <source>
        <dbReference type="SAM" id="MobiDB-lite"/>
    </source>
</evidence>
<sequence>MHGAGGEPVAAGEPADMEGGDGFLVGHGDEESTAEYRNAMRFSFGVRLDFSYE</sequence>
<comment type="caution">
    <text evidence="2">The sequence shown here is derived from an EMBL/GenBank/DDBJ whole genome shotgun (WGS) entry which is preliminary data.</text>
</comment>
<organism evidence="2 3">
    <name type="scientific">Streptomyces cacaoi</name>
    <dbReference type="NCBI Taxonomy" id="1898"/>
    <lineage>
        <taxon>Bacteria</taxon>
        <taxon>Bacillati</taxon>
        <taxon>Actinomycetota</taxon>
        <taxon>Actinomycetes</taxon>
        <taxon>Kitasatosporales</taxon>
        <taxon>Streptomycetaceae</taxon>
        <taxon>Streptomyces</taxon>
    </lineage>
</organism>
<dbReference type="Proteomes" id="UP000319210">
    <property type="component" value="Unassembled WGS sequence"/>
</dbReference>
<evidence type="ECO:0000313" key="2">
    <source>
        <dbReference type="EMBL" id="GEB48264.1"/>
    </source>
</evidence>
<proteinExistence type="predicted"/>
<accession>A0A4Y3QS82</accession>
<reference evidence="2 3" key="1">
    <citation type="submission" date="2019-06" db="EMBL/GenBank/DDBJ databases">
        <title>Whole genome shotgun sequence of Streptomyces cacaoi subsp. cacaoi NBRC 12748.</title>
        <authorList>
            <person name="Hosoyama A."/>
            <person name="Uohara A."/>
            <person name="Ohji S."/>
            <person name="Ichikawa N."/>
        </authorList>
    </citation>
    <scope>NUCLEOTIDE SEQUENCE [LARGE SCALE GENOMIC DNA]</scope>
    <source>
        <strain evidence="2 3">NBRC 12748</strain>
    </source>
</reference>
<protein>
    <submittedName>
        <fullName evidence="2">Uncharacterized protein</fullName>
    </submittedName>
</protein>
<evidence type="ECO:0000313" key="3">
    <source>
        <dbReference type="Proteomes" id="UP000319210"/>
    </source>
</evidence>
<dbReference type="AlphaFoldDB" id="A0A4Y3QS82"/>
<feature type="region of interest" description="Disordered" evidence="1">
    <location>
        <begin position="1"/>
        <end position="29"/>
    </location>
</feature>
<keyword evidence="3" id="KW-1185">Reference proteome</keyword>
<dbReference type="EMBL" id="BJMM01000003">
    <property type="protein sequence ID" value="GEB48264.1"/>
    <property type="molecule type" value="Genomic_DNA"/>
</dbReference>
<name>A0A4Y3QS82_STRCI</name>